<feature type="domain" description="Choloylglycine hydrolase/NAAA C-terminal" evidence="5">
    <location>
        <begin position="27"/>
        <end position="96"/>
    </location>
</feature>
<dbReference type="InterPro" id="IPR052193">
    <property type="entry name" value="Peptidase_C59"/>
</dbReference>
<dbReference type="GO" id="GO:0016787">
    <property type="term" value="F:hydrolase activity"/>
    <property type="evidence" value="ECO:0007669"/>
    <property type="project" value="UniProtKB-KW"/>
</dbReference>
<sequence length="101" mass="10572">MFATATAAGLLLTAITITAAPDIAAACTRVLWNTNKLAVVSGRTMDWPESTEPTLTVFPRGSARDGGRVGSDEVVKENPAKWTAKYGSIVTTVYGIAPSTD</sequence>
<name>N0BCT6_9HYPH</name>
<dbReference type="Gene3D" id="3.60.60.10">
    <property type="entry name" value="Penicillin V Acylase, Chain A"/>
    <property type="match status" value="1"/>
</dbReference>
<dbReference type="InterPro" id="IPR029132">
    <property type="entry name" value="CBAH/NAAA_C"/>
</dbReference>
<dbReference type="PANTHER" id="PTHR35527:SF2">
    <property type="entry name" value="HYDROLASE"/>
    <property type="match status" value="1"/>
</dbReference>
<feature type="chain" id="PRO_5004105711" description="Choloylglycine hydrolase/NAAA C-terminal domain-containing protein" evidence="4">
    <location>
        <begin position="20"/>
        <end position="101"/>
    </location>
</feature>
<dbReference type="KEGG" id="hdt:HYPDE_41778"/>
<comment type="similarity">
    <text evidence="1">Belongs to the peptidase C59 family.</text>
</comment>
<dbReference type="PANTHER" id="PTHR35527">
    <property type="entry name" value="CHOLOYLGLYCINE HYDROLASE"/>
    <property type="match status" value="1"/>
</dbReference>
<evidence type="ECO:0000313" key="6">
    <source>
        <dbReference type="EMBL" id="AGK60022.1"/>
    </source>
</evidence>
<evidence type="ECO:0000256" key="3">
    <source>
        <dbReference type="SAM" id="MobiDB-lite"/>
    </source>
</evidence>
<dbReference type="HOGENOM" id="CLU_2287671_0_0_5"/>
<feature type="compositionally biased region" description="Basic and acidic residues" evidence="3">
    <location>
        <begin position="62"/>
        <end position="72"/>
    </location>
</feature>
<dbReference type="AlphaFoldDB" id="N0BCT6"/>
<accession>N0BCT6</accession>
<evidence type="ECO:0000256" key="2">
    <source>
        <dbReference type="ARBA" id="ARBA00022801"/>
    </source>
</evidence>
<dbReference type="EMBL" id="CP005587">
    <property type="protein sequence ID" value="AGK60022.1"/>
    <property type="molecule type" value="Genomic_DNA"/>
</dbReference>
<dbReference type="InterPro" id="IPR029055">
    <property type="entry name" value="Ntn_hydrolases_N"/>
</dbReference>
<evidence type="ECO:0000256" key="1">
    <source>
        <dbReference type="ARBA" id="ARBA00006625"/>
    </source>
</evidence>
<dbReference type="SUPFAM" id="SSF56235">
    <property type="entry name" value="N-terminal nucleophile aminohydrolases (Ntn hydrolases)"/>
    <property type="match status" value="1"/>
</dbReference>
<dbReference type="Proteomes" id="UP000005952">
    <property type="component" value="Chromosome"/>
</dbReference>
<evidence type="ECO:0000256" key="4">
    <source>
        <dbReference type="SAM" id="SignalP"/>
    </source>
</evidence>
<feature type="region of interest" description="Disordered" evidence="3">
    <location>
        <begin position="50"/>
        <end position="72"/>
    </location>
</feature>
<dbReference type="STRING" id="670307.HYPDE_41778"/>
<feature type="signal peptide" evidence="4">
    <location>
        <begin position="1"/>
        <end position="19"/>
    </location>
</feature>
<organism evidence="6 7">
    <name type="scientific">Hyphomicrobium denitrificans 1NES1</name>
    <dbReference type="NCBI Taxonomy" id="670307"/>
    <lineage>
        <taxon>Bacteria</taxon>
        <taxon>Pseudomonadati</taxon>
        <taxon>Pseudomonadota</taxon>
        <taxon>Alphaproteobacteria</taxon>
        <taxon>Hyphomicrobiales</taxon>
        <taxon>Hyphomicrobiaceae</taxon>
        <taxon>Hyphomicrobium</taxon>
    </lineage>
</organism>
<evidence type="ECO:0000259" key="5">
    <source>
        <dbReference type="Pfam" id="PF02275"/>
    </source>
</evidence>
<reference evidence="6 7" key="1">
    <citation type="journal article" date="2013" name="Genome Announc.">
        <title>Genome sequences for three denitrifying bacterial strains isolated from a uranium- and nitrate-contaminated subsurface environment.</title>
        <authorList>
            <person name="Venkatramanan R."/>
            <person name="Prakash O."/>
            <person name="Woyke T."/>
            <person name="Chain P."/>
            <person name="Goodwin L.A."/>
            <person name="Watson D."/>
            <person name="Brooks S."/>
            <person name="Kostka J.E."/>
            <person name="Green S.J."/>
        </authorList>
    </citation>
    <scope>NUCLEOTIDE SEQUENCE [LARGE SCALE GENOMIC DNA]</scope>
    <source>
        <strain evidence="6 7">1NES1</strain>
    </source>
</reference>
<proteinExistence type="inferred from homology"/>
<gene>
    <name evidence="6" type="ORF">HYPDE_41778</name>
</gene>
<keyword evidence="7" id="KW-1185">Reference proteome</keyword>
<evidence type="ECO:0000313" key="7">
    <source>
        <dbReference type="Proteomes" id="UP000005952"/>
    </source>
</evidence>
<protein>
    <recommendedName>
        <fullName evidence="5">Choloylglycine hydrolase/NAAA C-terminal domain-containing protein</fullName>
    </recommendedName>
</protein>
<dbReference type="eggNOG" id="COG3049">
    <property type="taxonomic scope" value="Bacteria"/>
</dbReference>
<keyword evidence="2" id="KW-0378">Hydrolase</keyword>
<keyword evidence="4" id="KW-0732">Signal</keyword>
<dbReference type="Pfam" id="PF02275">
    <property type="entry name" value="CBAH"/>
    <property type="match status" value="1"/>
</dbReference>